<dbReference type="PANTHER" id="PTHR45761">
    <property type="entry name" value="EXTENDED SYNAPTOTAGMIN-LIKE PROTEIN 2, ISOFORM C"/>
    <property type="match status" value="1"/>
</dbReference>
<dbReference type="GO" id="GO:0035091">
    <property type="term" value="F:phosphatidylinositol binding"/>
    <property type="evidence" value="ECO:0007669"/>
    <property type="project" value="TreeGrafter"/>
</dbReference>
<sequence length="87" mass="9751">MTPDRNKETKQKTQVAKNTCNPIFDESLEFDVNMSEVANYSLEVTVISKSGSMMFPRGKILGKTVIDLSLQDLSKAATEWYDLDATD</sequence>
<protein>
    <submittedName>
        <fullName evidence="2">Extended synaptotagmin-2</fullName>
    </submittedName>
</protein>
<dbReference type="PANTHER" id="PTHR45761:SF1">
    <property type="entry name" value="EXTENDED SYNAPTOTAGMIN-LIKE PROTEIN 2, ISOFORM C"/>
    <property type="match status" value="1"/>
</dbReference>
<dbReference type="Proteomes" id="UP001054945">
    <property type="component" value="Unassembled WGS sequence"/>
</dbReference>
<evidence type="ECO:0000313" key="3">
    <source>
        <dbReference type="Proteomes" id="UP001054945"/>
    </source>
</evidence>
<dbReference type="AlphaFoldDB" id="A0AAV4SLN6"/>
<evidence type="ECO:0000313" key="2">
    <source>
        <dbReference type="EMBL" id="GIY33380.1"/>
    </source>
</evidence>
<dbReference type="SUPFAM" id="SSF49562">
    <property type="entry name" value="C2 domain (Calcium/lipid-binding domain, CaLB)"/>
    <property type="match status" value="1"/>
</dbReference>
<dbReference type="GO" id="GO:0031210">
    <property type="term" value="F:phosphatidylcholine binding"/>
    <property type="evidence" value="ECO:0007669"/>
    <property type="project" value="TreeGrafter"/>
</dbReference>
<dbReference type="EMBL" id="BPLR01009632">
    <property type="protein sequence ID" value="GIY33380.1"/>
    <property type="molecule type" value="Genomic_DNA"/>
</dbReference>
<dbReference type="GO" id="GO:0005509">
    <property type="term" value="F:calcium ion binding"/>
    <property type="evidence" value="ECO:0007669"/>
    <property type="project" value="TreeGrafter"/>
</dbReference>
<dbReference type="GO" id="GO:0005789">
    <property type="term" value="C:endoplasmic reticulum membrane"/>
    <property type="evidence" value="ECO:0007669"/>
    <property type="project" value="TreeGrafter"/>
</dbReference>
<dbReference type="Pfam" id="PF00168">
    <property type="entry name" value="C2"/>
    <property type="match status" value="1"/>
</dbReference>
<dbReference type="InterPro" id="IPR000008">
    <property type="entry name" value="C2_dom"/>
</dbReference>
<accession>A0AAV4SLN6</accession>
<gene>
    <name evidence="2" type="primary">ESYT2</name>
    <name evidence="2" type="ORF">CEXT_718151</name>
</gene>
<comment type="caution">
    <text evidence="2">The sequence shown here is derived from an EMBL/GenBank/DDBJ whole genome shotgun (WGS) entry which is preliminary data.</text>
</comment>
<dbReference type="GO" id="GO:0008429">
    <property type="term" value="F:phosphatidylethanolamine binding"/>
    <property type="evidence" value="ECO:0007669"/>
    <property type="project" value="TreeGrafter"/>
</dbReference>
<dbReference type="GO" id="GO:0005544">
    <property type="term" value="F:calcium-dependent phospholipid binding"/>
    <property type="evidence" value="ECO:0007669"/>
    <property type="project" value="TreeGrafter"/>
</dbReference>
<organism evidence="2 3">
    <name type="scientific">Caerostris extrusa</name>
    <name type="common">Bark spider</name>
    <name type="synonym">Caerostris bankana</name>
    <dbReference type="NCBI Taxonomy" id="172846"/>
    <lineage>
        <taxon>Eukaryota</taxon>
        <taxon>Metazoa</taxon>
        <taxon>Ecdysozoa</taxon>
        <taxon>Arthropoda</taxon>
        <taxon>Chelicerata</taxon>
        <taxon>Arachnida</taxon>
        <taxon>Araneae</taxon>
        <taxon>Araneomorphae</taxon>
        <taxon>Entelegynae</taxon>
        <taxon>Araneoidea</taxon>
        <taxon>Araneidae</taxon>
        <taxon>Caerostris</taxon>
    </lineage>
</organism>
<evidence type="ECO:0000259" key="1">
    <source>
        <dbReference type="PROSITE" id="PS50004"/>
    </source>
</evidence>
<feature type="domain" description="C2" evidence="1">
    <location>
        <begin position="1"/>
        <end position="81"/>
    </location>
</feature>
<dbReference type="InterPro" id="IPR035892">
    <property type="entry name" value="C2_domain_sf"/>
</dbReference>
<keyword evidence="3" id="KW-1185">Reference proteome</keyword>
<dbReference type="InterPro" id="IPR051634">
    <property type="entry name" value="Extended_Synaptotagmin"/>
</dbReference>
<proteinExistence type="predicted"/>
<dbReference type="Gene3D" id="2.60.40.150">
    <property type="entry name" value="C2 domain"/>
    <property type="match status" value="1"/>
</dbReference>
<reference evidence="2 3" key="1">
    <citation type="submission" date="2021-06" db="EMBL/GenBank/DDBJ databases">
        <title>Caerostris extrusa draft genome.</title>
        <authorList>
            <person name="Kono N."/>
            <person name="Arakawa K."/>
        </authorList>
    </citation>
    <scope>NUCLEOTIDE SEQUENCE [LARGE SCALE GENOMIC DNA]</scope>
</reference>
<name>A0AAV4SLN6_CAEEX</name>
<dbReference type="PROSITE" id="PS50004">
    <property type="entry name" value="C2"/>
    <property type="match status" value="1"/>
</dbReference>